<keyword evidence="5" id="KW-1185">Reference proteome</keyword>
<dbReference type="GO" id="GO:0009664">
    <property type="term" value="P:plant-type cell wall organization"/>
    <property type="evidence" value="ECO:0007669"/>
    <property type="project" value="InterPro"/>
</dbReference>
<dbReference type="Gene3D" id="2.40.40.10">
    <property type="entry name" value="RlpA-like domain"/>
    <property type="match status" value="1"/>
</dbReference>
<gene>
    <name evidence="4" type="ORF">Vretifemale_9810</name>
</gene>
<name>A0A8J4CE87_9CHLO</name>
<dbReference type="Proteomes" id="UP000747110">
    <property type="component" value="Unassembled WGS sequence"/>
</dbReference>
<dbReference type="EMBL" id="BNCP01000019">
    <property type="protein sequence ID" value="GIL80761.1"/>
    <property type="molecule type" value="Genomic_DNA"/>
</dbReference>
<evidence type="ECO:0000256" key="2">
    <source>
        <dbReference type="SAM" id="SignalP"/>
    </source>
</evidence>
<proteinExistence type="predicted"/>
<dbReference type="InterPro" id="IPR009009">
    <property type="entry name" value="RlpA-like_DPBB"/>
</dbReference>
<keyword evidence="2" id="KW-0732">Signal</keyword>
<dbReference type="OrthoDB" id="10264738at2759"/>
<dbReference type="CDD" id="cd22271">
    <property type="entry name" value="DPBB_EXP_N-like"/>
    <property type="match status" value="1"/>
</dbReference>
<organism evidence="4 5">
    <name type="scientific">Volvox reticuliferus</name>
    <dbReference type="NCBI Taxonomy" id="1737510"/>
    <lineage>
        <taxon>Eukaryota</taxon>
        <taxon>Viridiplantae</taxon>
        <taxon>Chlorophyta</taxon>
        <taxon>core chlorophytes</taxon>
        <taxon>Chlorophyceae</taxon>
        <taxon>CS clade</taxon>
        <taxon>Chlamydomonadales</taxon>
        <taxon>Volvocaceae</taxon>
        <taxon>Volvox</taxon>
    </lineage>
</organism>
<feature type="domain" description="Expansin-like EG45" evidence="3">
    <location>
        <begin position="53"/>
        <end position="184"/>
    </location>
</feature>
<dbReference type="Pfam" id="PF03330">
    <property type="entry name" value="DPBB_1"/>
    <property type="match status" value="1"/>
</dbReference>
<evidence type="ECO:0000259" key="3">
    <source>
        <dbReference type="PROSITE" id="PS50842"/>
    </source>
</evidence>
<comment type="caution">
    <text evidence="4">The sequence shown here is derived from an EMBL/GenBank/DDBJ whole genome shotgun (WGS) entry which is preliminary data.</text>
</comment>
<feature type="compositionally biased region" description="Low complexity" evidence="1">
    <location>
        <begin position="219"/>
        <end position="251"/>
    </location>
</feature>
<reference evidence="4" key="1">
    <citation type="journal article" date="2021" name="Proc. Natl. Acad. Sci. U.S.A.">
        <title>Three genomes in the algal genus Volvox reveal the fate of a haploid sex-determining region after a transition to homothallism.</title>
        <authorList>
            <person name="Yamamoto K."/>
            <person name="Hamaji T."/>
            <person name="Kawai-Toyooka H."/>
            <person name="Matsuzaki R."/>
            <person name="Takahashi F."/>
            <person name="Nishimura Y."/>
            <person name="Kawachi M."/>
            <person name="Noguchi H."/>
            <person name="Minakuchi Y."/>
            <person name="Umen J.G."/>
            <person name="Toyoda A."/>
            <person name="Nozaki H."/>
        </authorList>
    </citation>
    <scope>NUCLEOTIDE SEQUENCE</scope>
    <source>
        <strain evidence="4">NIES-3786</strain>
    </source>
</reference>
<dbReference type="InterPro" id="IPR002963">
    <property type="entry name" value="Expansin"/>
</dbReference>
<dbReference type="SUPFAM" id="SSF50685">
    <property type="entry name" value="Barwin-like endoglucanases"/>
    <property type="match status" value="1"/>
</dbReference>
<dbReference type="InterPro" id="IPR036908">
    <property type="entry name" value="RlpA-like_sf"/>
</dbReference>
<feature type="chain" id="PRO_5035295809" description="Expansin-like EG45 domain-containing protein" evidence="2">
    <location>
        <begin position="29"/>
        <end position="418"/>
    </location>
</feature>
<protein>
    <recommendedName>
        <fullName evidence="3">Expansin-like EG45 domain-containing protein</fullName>
    </recommendedName>
</protein>
<dbReference type="AlphaFoldDB" id="A0A8J4CE87"/>
<sequence length="418" mass="45800">MPFIQGMVLMLGIMVMALLVGGTQVATADFDWQWHTGRATHYGGPGDPWSIHNGHCGYGYLDPNVGTGWDICAPSDQNWDYDSASSNCGVCYEVACQGMNFNDFYGNWLERQSVCYDSSESVVVMVTDLCPCYYPPNQYSNKRWCCGDMSHFDVSVFAFEKLADVKWGVIGIKYRRVPCDYKPTKRAQIPSGVSPVQNYQSAPWNWDSSKDKRWGVLANSGSSSGGNSSSSSSLTSSVSVSHSDNQQQSVGQQSSVINAYYGGFMQGWSDAGSWSISKWGRDSSWGFDGQQAYCVTLGGYGAIQLSAWSGVFSSKRTLEFYARQNNGGTPDISMKLTSPSGACNSLRLQGMPSTDSKSNWSRFQVQLSAFDWRKSGGGDGSAFGGCSDTINDWSVNNLLFVNNWGGNQDLCIDQVKIY</sequence>
<accession>A0A8J4CE87</accession>
<evidence type="ECO:0000313" key="4">
    <source>
        <dbReference type="EMBL" id="GIL80761.1"/>
    </source>
</evidence>
<evidence type="ECO:0000256" key="1">
    <source>
        <dbReference type="SAM" id="MobiDB-lite"/>
    </source>
</evidence>
<feature type="region of interest" description="Disordered" evidence="1">
    <location>
        <begin position="217"/>
        <end position="251"/>
    </location>
</feature>
<dbReference type="InterPro" id="IPR007112">
    <property type="entry name" value="Expansin/allergen_DPBB_dom"/>
</dbReference>
<feature type="signal peptide" evidence="2">
    <location>
        <begin position="1"/>
        <end position="28"/>
    </location>
</feature>
<dbReference type="PANTHER" id="PTHR31867">
    <property type="entry name" value="EXPANSIN-A15"/>
    <property type="match status" value="1"/>
</dbReference>
<dbReference type="SMART" id="SM00837">
    <property type="entry name" value="DPBB_1"/>
    <property type="match status" value="1"/>
</dbReference>
<dbReference type="PROSITE" id="PS50842">
    <property type="entry name" value="EXPANSIN_EG45"/>
    <property type="match status" value="1"/>
</dbReference>
<evidence type="ECO:0000313" key="5">
    <source>
        <dbReference type="Proteomes" id="UP000747110"/>
    </source>
</evidence>